<dbReference type="GO" id="GO:0043709">
    <property type="term" value="P:cell adhesion involved in single-species biofilm formation"/>
    <property type="evidence" value="ECO:0007669"/>
    <property type="project" value="TreeGrafter"/>
</dbReference>
<dbReference type="InterPro" id="IPR036937">
    <property type="entry name" value="Adhesion_dom_fimbrial_sf"/>
</dbReference>
<evidence type="ECO:0000313" key="3">
    <source>
        <dbReference type="Proteomes" id="UP000270487"/>
    </source>
</evidence>
<evidence type="ECO:0000259" key="1">
    <source>
        <dbReference type="Pfam" id="PF00419"/>
    </source>
</evidence>
<dbReference type="Gene3D" id="2.60.40.1090">
    <property type="entry name" value="Fimbrial-type adhesion domain"/>
    <property type="match status" value="1"/>
</dbReference>
<dbReference type="InterPro" id="IPR000259">
    <property type="entry name" value="Adhesion_dom_fimbrial"/>
</dbReference>
<dbReference type="SUPFAM" id="SSF49401">
    <property type="entry name" value="Bacterial adhesins"/>
    <property type="match status" value="1"/>
</dbReference>
<name>A0A448S277_SERFO</name>
<protein>
    <submittedName>
        <fullName evidence="2">Minor fimbrial protein prsF</fullName>
    </submittedName>
</protein>
<dbReference type="PANTHER" id="PTHR33420">
    <property type="entry name" value="FIMBRIAL SUBUNIT ELFA-RELATED"/>
    <property type="match status" value="1"/>
</dbReference>
<dbReference type="AlphaFoldDB" id="A0A448S277"/>
<dbReference type="InterPro" id="IPR050263">
    <property type="entry name" value="Bact_Fimbrial_Adh_Pro"/>
</dbReference>
<reference evidence="2 3" key="1">
    <citation type="submission" date="2018-12" db="EMBL/GenBank/DDBJ databases">
        <authorList>
            <consortium name="Pathogen Informatics"/>
        </authorList>
    </citation>
    <scope>NUCLEOTIDE SEQUENCE [LARGE SCALE GENOMIC DNA]</scope>
    <source>
        <strain evidence="2 3">NCTC13193</strain>
    </source>
</reference>
<dbReference type="GO" id="GO:0009289">
    <property type="term" value="C:pilus"/>
    <property type="evidence" value="ECO:0007669"/>
    <property type="project" value="InterPro"/>
</dbReference>
<feature type="domain" description="Fimbrial-type adhesion" evidence="1">
    <location>
        <begin position="40"/>
        <end position="172"/>
    </location>
</feature>
<dbReference type="PANTHER" id="PTHR33420:SF34">
    <property type="entry name" value="MINOR FIMBRIAL SUBUNIT"/>
    <property type="match status" value="1"/>
</dbReference>
<proteinExistence type="predicted"/>
<dbReference type="Pfam" id="PF00419">
    <property type="entry name" value="Fimbrial"/>
    <property type="match status" value="1"/>
</dbReference>
<accession>A0A448S277</accession>
<dbReference type="InterPro" id="IPR008966">
    <property type="entry name" value="Adhesion_dom_sf"/>
</dbReference>
<sequence length="172" mass="17980">MTETATVMKVRSWGKLWAAGLGVAVLLAGSSALAVTTVTVKVTVVAPPPCVINGERPIEVNFEEVVTTRVDGSNYMRDVPYSVECTEATSNDMVMQIQGTQAGFGNGNVLDTNQANLGIALLNNGNAQPLNSDIKFTYPSLPVLKAVPVKSPGSTLTAGAFSAGATMKVDYQ</sequence>
<organism evidence="2 3">
    <name type="scientific">Serratia fonticola</name>
    <dbReference type="NCBI Taxonomy" id="47917"/>
    <lineage>
        <taxon>Bacteria</taxon>
        <taxon>Pseudomonadati</taxon>
        <taxon>Pseudomonadota</taxon>
        <taxon>Gammaproteobacteria</taxon>
        <taxon>Enterobacterales</taxon>
        <taxon>Yersiniaceae</taxon>
        <taxon>Serratia</taxon>
    </lineage>
</organism>
<gene>
    <name evidence="2" type="primary">prsF_1</name>
    <name evidence="2" type="ORF">NCTC13193_00100</name>
</gene>
<dbReference type="EMBL" id="LR134492">
    <property type="protein sequence ID" value="VEI61917.1"/>
    <property type="molecule type" value="Genomic_DNA"/>
</dbReference>
<evidence type="ECO:0000313" key="2">
    <source>
        <dbReference type="EMBL" id="VEI61917.1"/>
    </source>
</evidence>
<dbReference type="Proteomes" id="UP000270487">
    <property type="component" value="Chromosome"/>
</dbReference>